<organism evidence="1 2">
    <name type="scientific">Lederbergia graminis</name>
    <dbReference type="NCBI Taxonomy" id="735518"/>
    <lineage>
        <taxon>Bacteria</taxon>
        <taxon>Bacillati</taxon>
        <taxon>Bacillota</taxon>
        <taxon>Bacilli</taxon>
        <taxon>Bacillales</taxon>
        <taxon>Bacillaceae</taxon>
        <taxon>Lederbergia</taxon>
    </lineage>
</organism>
<dbReference type="Proteomes" id="UP001596147">
    <property type="component" value="Unassembled WGS sequence"/>
</dbReference>
<dbReference type="NCBIfam" id="TIGR02833">
    <property type="entry name" value="spore_III_AB"/>
    <property type="match status" value="1"/>
</dbReference>
<dbReference type="EMBL" id="JBHSMC010000001">
    <property type="protein sequence ID" value="MFC5463166.1"/>
    <property type="molecule type" value="Genomic_DNA"/>
</dbReference>
<accession>A0ABW0LCT2</accession>
<proteinExistence type="predicted"/>
<evidence type="ECO:0000313" key="1">
    <source>
        <dbReference type="EMBL" id="MFC5463166.1"/>
    </source>
</evidence>
<gene>
    <name evidence="1" type="primary">spoIIIAB</name>
    <name evidence="1" type="ORF">ACFPM4_00215</name>
</gene>
<protein>
    <submittedName>
        <fullName evidence="1">Stage III sporulation protein SpoIIIAB</fullName>
    </submittedName>
</protein>
<dbReference type="RefSeq" id="WP_144920557.1">
    <property type="nucleotide sequence ID" value="NZ_JBHSMC010000001.1"/>
</dbReference>
<dbReference type="PIRSF" id="PIRSF021435">
    <property type="entry name" value="SpoIIIAB"/>
    <property type="match status" value="1"/>
</dbReference>
<evidence type="ECO:0000313" key="2">
    <source>
        <dbReference type="Proteomes" id="UP001596147"/>
    </source>
</evidence>
<dbReference type="InterPro" id="IPR014198">
    <property type="entry name" value="Spore_III_AB"/>
</dbReference>
<name>A0ABW0LCT2_9BACI</name>
<reference evidence="2" key="1">
    <citation type="journal article" date="2019" name="Int. J. Syst. Evol. Microbiol.">
        <title>The Global Catalogue of Microorganisms (GCM) 10K type strain sequencing project: providing services to taxonomists for standard genome sequencing and annotation.</title>
        <authorList>
            <consortium name="The Broad Institute Genomics Platform"/>
            <consortium name="The Broad Institute Genome Sequencing Center for Infectious Disease"/>
            <person name="Wu L."/>
            <person name="Ma J."/>
        </authorList>
    </citation>
    <scope>NUCLEOTIDE SEQUENCE [LARGE SCALE GENOMIC DNA]</scope>
    <source>
        <strain evidence="2">CGMCC 1.12237</strain>
    </source>
</reference>
<keyword evidence="2" id="KW-1185">Reference proteome</keyword>
<dbReference type="Pfam" id="PF09548">
    <property type="entry name" value="Spore_III_AB"/>
    <property type="match status" value="1"/>
</dbReference>
<comment type="caution">
    <text evidence="1">The sequence shown here is derived from an EMBL/GenBank/DDBJ whole genome shotgun (WGS) entry which is preliminary data.</text>
</comment>
<sequence>MFKMIGAIFILAATTWAGFEYSKRLSIRPKQLQQFRNALETLEAEIMFGHTPLGEAARRISKQMAEPIASHFRLFEQNLLQEEITVKAAWEQSLKTIWKKTFLKQGEYEILLQFGENLGRHDRETEQKQIMLTLSHLTREEEGAREKQVKYEKMAKSFGILTGMLIVILLI</sequence>